<evidence type="ECO:0000256" key="2">
    <source>
        <dbReference type="ARBA" id="ARBA00022803"/>
    </source>
</evidence>
<keyword evidence="1" id="KW-0677">Repeat</keyword>
<dbReference type="SMART" id="SM00028">
    <property type="entry name" value="TPR"/>
    <property type="match status" value="2"/>
</dbReference>
<dbReference type="SUPFAM" id="SSF48452">
    <property type="entry name" value="TPR-like"/>
    <property type="match status" value="1"/>
</dbReference>
<comment type="caution">
    <text evidence="6">The sequence shown here is derived from an EMBL/GenBank/DDBJ whole genome shotgun (WGS) entry which is preliminary data.</text>
</comment>
<protein>
    <submittedName>
        <fullName evidence="6">Transcriptional regulator with XRE-family HTH domain</fullName>
    </submittedName>
</protein>
<evidence type="ECO:0000256" key="4">
    <source>
        <dbReference type="SAM" id="Coils"/>
    </source>
</evidence>
<dbReference type="Gene3D" id="1.10.260.40">
    <property type="entry name" value="lambda repressor-like DNA-binding domains"/>
    <property type="match status" value="1"/>
</dbReference>
<reference evidence="6 7" key="1">
    <citation type="submission" date="2021-01" db="EMBL/GenBank/DDBJ databases">
        <title>Genomic Encyclopedia of Type Strains, Phase IV (KMG-IV): sequencing the most valuable type-strain genomes for metagenomic binning, comparative biology and taxonomic classification.</title>
        <authorList>
            <person name="Goeker M."/>
        </authorList>
    </citation>
    <scope>NUCLEOTIDE SEQUENCE [LARGE SCALE GENOMIC DNA]</scope>
    <source>
        <strain evidence="6 7">DSM 24834</strain>
    </source>
</reference>
<sequence length="414" mass="49122">MIEGKLIKFHREEAGLTQGQLAQGICSVTHLSKIERGITEYSHEITDLLANKLEITMDSERSRYRLLQEKLEKWNNAIIMVRSNEIHQLKNEIEIEPLRFLADFKIQYNLILARYYLFVNEKSKTKEILETVKDQYSLLSPYEQNFLKHVEGIYLFLMENFKSCIEILKQIDHDYPNEEFYYHLAIAYHSIRSNIFAYYYGRKALQFFQKTLNILRIIDTETLILVQLNSKEPHDMEETKQQYEKLLKVCESVNSIDRASKIHHNLAFEYFRRKRYSEAKQAYEKALELITEEAPHYLISLSGYISTCYRGGLLPKAELINLSKKGLKMAKQNQDPKLSDFVIHLHTINQSEKELYEYIEKTALPNFIANGDQFMKQHYEKKLFLYYVKTDQKEKAFQLAADRMISEKSYYDLE</sequence>
<accession>A0ABS2NDK3</accession>
<evidence type="ECO:0000313" key="6">
    <source>
        <dbReference type="EMBL" id="MBM7585935.1"/>
    </source>
</evidence>
<dbReference type="PROSITE" id="PS50943">
    <property type="entry name" value="HTH_CROC1"/>
    <property type="match status" value="1"/>
</dbReference>
<name>A0ABS2NDK3_9BACI</name>
<feature type="repeat" description="TPR" evidence="3">
    <location>
        <begin position="260"/>
        <end position="293"/>
    </location>
</feature>
<dbReference type="InterPro" id="IPR013105">
    <property type="entry name" value="TPR_2"/>
</dbReference>
<dbReference type="Pfam" id="PF07719">
    <property type="entry name" value="TPR_2"/>
    <property type="match status" value="1"/>
</dbReference>
<dbReference type="PROSITE" id="PS50005">
    <property type="entry name" value="TPR"/>
    <property type="match status" value="1"/>
</dbReference>
<evidence type="ECO:0000259" key="5">
    <source>
        <dbReference type="PROSITE" id="PS50943"/>
    </source>
</evidence>
<evidence type="ECO:0000313" key="7">
    <source>
        <dbReference type="Proteomes" id="UP001646157"/>
    </source>
</evidence>
<organism evidence="6 7">
    <name type="scientific">Rossellomorea pakistanensis</name>
    <dbReference type="NCBI Taxonomy" id="992288"/>
    <lineage>
        <taxon>Bacteria</taxon>
        <taxon>Bacillati</taxon>
        <taxon>Bacillota</taxon>
        <taxon>Bacilli</taxon>
        <taxon>Bacillales</taxon>
        <taxon>Bacillaceae</taxon>
        <taxon>Rossellomorea</taxon>
    </lineage>
</organism>
<dbReference type="EMBL" id="JAFBDZ010000002">
    <property type="protein sequence ID" value="MBM7585935.1"/>
    <property type="molecule type" value="Genomic_DNA"/>
</dbReference>
<dbReference type="Gene3D" id="1.25.40.1000">
    <property type="match status" value="1"/>
</dbReference>
<dbReference type="InterPro" id="IPR019734">
    <property type="entry name" value="TPR_rpt"/>
</dbReference>
<proteinExistence type="predicted"/>
<dbReference type="InterPro" id="IPR010982">
    <property type="entry name" value="Lambda_DNA-bd_dom_sf"/>
</dbReference>
<keyword evidence="7" id="KW-1185">Reference proteome</keyword>
<dbReference type="InterPro" id="IPR011990">
    <property type="entry name" value="TPR-like_helical_dom_sf"/>
</dbReference>
<dbReference type="SUPFAM" id="SSF47413">
    <property type="entry name" value="lambda repressor-like DNA-binding domains"/>
    <property type="match status" value="1"/>
</dbReference>
<feature type="domain" description="HTH cro/C1-type" evidence="5">
    <location>
        <begin position="7"/>
        <end position="61"/>
    </location>
</feature>
<dbReference type="InterPro" id="IPR001387">
    <property type="entry name" value="Cro/C1-type_HTH"/>
</dbReference>
<dbReference type="Gene3D" id="1.25.40.10">
    <property type="entry name" value="Tetratricopeptide repeat domain"/>
    <property type="match status" value="1"/>
</dbReference>
<evidence type="ECO:0000256" key="3">
    <source>
        <dbReference type="PROSITE-ProRule" id="PRU00339"/>
    </source>
</evidence>
<dbReference type="Pfam" id="PF01381">
    <property type="entry name" value="HTH_3"/>
    <property type="match status" value="1"/>
</dbReference>
<gene>
    <name evidence="6" type="ORF">JOC86_002477</name>
</gene>
<keyword evidence="4" id="KW-0175">Coiled coil</keyword>
<dbReference type="CDD" id="cd00093">
    <property type="entry name" value="HTH_XRE"/>
    <property type="match status" value="1"/>
</dbReference>
<feature type="coiled-coil region" evidence="4">
    <location>
        <begin position="50"/>
        <end position="77"/>
    </location>
</feature>
<evidence type="ECO:0000256" key="1">
    <source>
        <dbReference type="ARBA" id="ARBA00022737"/>
    </source>
</evidence>
<dbReference type="Proteomes" id="UP001646157">
    <property type="component" value="Unassembled WGS sequence"/>
</dbReference>
<dbReference type="SMART" id="SM00530">
    <property type="entry name" value="HTH_XRE"/>
    <property type="match status" value="1"/>
</dbReference>
<keyword evidence="2 3" id="KW-0802">TPR repeat</keyword>